<dbReference type="GO" id="GO:0072380">
    <property type="term" value="C:TRC complex"/>
    <property type="evidence" value="ECO:0007669"/>
    <property type="project" value="TreeGrafter"/>
</dbReference>
<dbReference type="InterPro" id="IPR011990">
    <property type="entry name" value="TPR-like_helical_dom_sf"/>
</dbReference>
<accession>A0A1Y1Z2T8</accession>
<evidence type="ECO:0000256" key="1">
    <source>
        <dbReference type="ARBA" id="ARBA00022737"/>
    </source>
</evidence>
<dbReference type="GO" id="GO:0006620">
    <property type="term" value="P:post-translational protein targeting to endoplasmic reticulum membrane"/>
    <property type="evidence" value="ECO:0007669"/>
    <property type="project" value="TreeGrafter"/>
</dbReference>
<keyword evidence="1" id="KW-0677">Repeat</keyword>
<dbReference type="STRING" id="1314790.A0A1Y1Z2T8"/>
<gene>
    <name evidence="3" type="ORF">K493DRAFT_51897</name>
</gene>
<dbReference type="OrthoDB" id="2335338at2759"/>
<protein>
    <recommendedName>
        <fullName evidence="5">TPR-like protein</fullName>
    </recommendedName>
</protein>
<dbReference type="Proteomes" id="UP000193498">
    <property type="component" value="Unassembled WGS sequence"/>
</dbReference>
<dbReference type="EMBL" id="MCFE01000033">
    <property type="protein sequence ID" value="ORY04598.1"/>
    <property type="molecule type" value="Genomic_DNA"/>
</dbReference>
<evidence type="ECO:0000313" key="3">
    <source>
        <dbReference type="EMBL" id="ORY04598.1"/>
    </source>
</evidence>
<dbReference type="GO" id="GO:0016020">
    <property type="term" value="C:membrane"/>
    <property type="evidence" value="ECO:0007669"/>
    <property type="project" value="TreeGrafter"/>
</dbReference>
<dbReference type="PANTHER" id="PTHR45831:SF5">
    <property type="entry name" value="STI1 DOMAIN-CONTAINING PROTEIN"/>
    <property type="match status" value="1"/>
</dbReference>
<name>A0A1Y1Z2T8_9FUNG</name>
<comment type="caution">
    <text evidence="3">The sequence shown here is derived from an EMBL/GenBank/DDBJ whole genome shotgun (WGS) entry which is preliminary data.</text>
</comment>
<organism evidence="3 4">
    <name type="scientific">Basidiobolus meristosporus CBS 931.73</name>
    <dbReference type="NCBI Taxonomy" id="1314790"/>
    <lineage>
        <taxon>Eukaryota</taxon>
        <taxon>Fungi</taxon>
        <taxon>Fungi incertae sedis</taxon>
        <taxon>Zoopagomycota</taxon>
        <taxon>Entomophthoromycotina</taxon>
        <taxon>Basidiobolomycetes</taxon>
        <taxon>Basidiobolales</taxon>
        <taxon>Basidiobolaceae</taxon>
        <taxon>Basidiobolus</taxon>
    </lineage>
</organism>
<evidence type="ECO:0000313" key="4">
    <source>
        <dbReference type="Proteomes" id="UP000193498"/>
    </source>
</evidence>
<dbReference type="Gene3D" id="1.25.40.10">
    <property type="entry name" value="Tetratricopeptide repeat domain"/>
    <property type="match status" value="1"/>
</dbReference>
<proteinExistence type="predicted"/>
<sequence>MVKRDCTAEEIKEYANEEFYLGDYKVAIALYTKAIEMESRAVYHGNRAAAFMMLGLYRGAIVDCHRAFEHR</sequence>
<evidence type="ECO:0000256" key="2">
    <source>
        <dbReference type="ARBA" id="ARBA00022803"/>
    </source>
</evidence>
<reference evidence="3 4" key="1">
    <citation type="submission" date="2016-07" db="EMBL/GenBank/DDBJ databases">
        <title>Pervasive Adenine N6-methylation of Active Genes in Fungi.</title>
        <authorList>
            <consortium name="DOE Joint Genome Institute"/>
            <person name="Mondo S.J."/>
            <person name="Dannebaum R.O."/>
            <person name="Kuo R.C."/>
            <person name="Labutti K."/>
            <person name="Haridas S."/>
            <person name="Kuo A."/>
            <person name="Salamov A."/>
            <person name="Ahrendt S.R."/>
            <person name="Lipzen A."/>
            <person name="Sullivan W."/>
            <person name="Andreopoulos W.B."/>
            <person name="Clum A."/>
            <person name="Lindquist E."/>
            <person name="Daum C."/>
            <person name="Ramamoorthy G.K."/>
            <person name="Gryganskyi A."/>
            <person name="Culley D."/>
            <person name="Magnuson J.K."/>
            <person name="James T.Y."/>
            <person name="O'Malley M.A."/>
            <person name="Stajich J.E."/>
            <person name="Spatafora J.W."/>
            <person name="Visel A."/>
            <person name="Grigoriev I.V."/>
        </authorList>
    </citation>
    <scope>NUCLEOTIDE SEQUENCE [LARGE SCALE GENOMIC DNA]</scope>
    <source>
        <strain evidence="3 4">CBS 931.73</strain>
    </source>
</reference>
<keyword evidence="4" id="KW-1185">Reference proteome</keyword>
<dbReference type="GO" id="GO:0060090">
    <property type="term" value="F:molecular adaptor activity"/>
    <property type="evidence" value="ECO:0007669"/>
    <property type="project" value="TreeGrafter"/>
</dbReference>
<dbReference type="PANTHER" id="PTHR45831">
    <property type="entry name" value="LD24721P"/>
    <property type="match status" value="1"/>
</dbReference>
<evidence type="ECO:0008006" key="5">
    <source>
        <dbReference type="Google" id="ProtNLM"/>
    </source>
</evidence>
<dbReference type="AlphaFoldDB" id="A0A1Y1Z2T8"/>
<dbReference type="InterPro" id="IPR047150">
    <property type="entry name" value="SGT"/>
</dbReference>
<keyword evidence="2" id="KW-0802">TPR repeat</keyword>
<dbReference type="InParanoid" id="A0A1Y1Z2T8"/>
<dbReference type="SUPFAM" id="SSF48452">
    <property type="entry name" value="TPR-like"/>
    <property type="match status" value="1"/>
</dbReference>